<dbReference type="EMBL" id="AP019376">
    <property type="protein sequence ID" value="BBH89708.1"/>
    <property type="molecule type" value="Genomic_DNA"/>
</dbReference>
<gene>
    <name evidence="1" type="ORF">KTC_44590</name>
</gene>
<reference evidence="1" key="1">
    <citation type="submission" date="2018-12" db="EMBL/GenBank/DDBJ databases">
        <title>Novel natural products biosynthetic potential of the class Ktedonobacteria.</title>
        <authorList>
            <person name="Zheng Y."/>
            <person name="Saitou A."/>
            <person name="Wang C.M."/>
            <person name="Toyoda A."/>
            <person name="Minakuchi Y."/>
            <person name="Sekiguchi Y."/>
            <person name="Ueda K."/>
            <person name="Takano H."/>
            <person name="Sakai Y."/>
            <person name="Yokota A."/>
            <person name="Yabe S."/>
        </authorList>
    </citation>
    <scope>NUCLEOTIDE SEQUENCE</scope>
    <source>
        <strain evidence="1">COM3</strain>
    </source>
</reference>
<proteinExistence type="predicted"/>
<sequence>MYHTGEYIREKHVMNVPIKSTRGKGAIDFTVPQGANICSRKVARSGHISYEGRPYFISKALAGRYIRLVVLEDRLIVCESIPLYKEYQLTS</sequence>
<organism evidence="1">
    <name type="scientific">Thermosporothrix sp. COM3</name>
    <dbReference type="NCBI Taxonomy" id="2490863"/>
    <lineage>
        <taxon>Bacteria</taxon>
        <taxon>Bacillati</taxon>
        <taxon>Chloroflexota</taxon>
        <taxon>Ktedonobacteria</taxon>
        <taxon>Ktedonobacterales</taxon>
        <taxon>Thermosporotrichaceae</taxon>
        <taxon>Thermosporothrix</taxon>
    </lineage>
</organism>
<evidence type="ECO:0000313" key="1">
    <source>
        <dbReference type="EMBL" id="BBH89708.1"/>
    </source>
</evidence>
<accession>A0A455SQL2</accession>
<dbReference type="AlphaFoldDB" id="A0A455SQL2"/>
<protein>
    <submittedName>
        <fullName evidence="1">Uncharacterized protein</fullName>
    </submittedName>
</protein>
<name>A0A455SQL2_9CHLR</name>